<evidence type="ECO:0000313" key="2">
    <source>
        <dbReference type="EMBL" id="OAG05692.1"/>
    </source>
</evidence>
<dbReference type="AlphaFoldDB" id="A0A177CFG5"/>
<feature type="compositionally biased region" description="Basic and acidic residues" evidence="1">
    <location>
        <begin position="500"/>
        <end position="514"/>
    </location>
</feature>
<feature type="compositionally biased region" description="Basic residues" evidence="1">
    <location>
        <begin position="351"/>
        <end position="370"/>
    </location>
</feature>
<feature type="compositionally biased region" description="Acidic residues" evidence="1">
    <location>
        <begin position="376"/>
        <end position="389"/>
    </location>
</feature>
<dbReference type="GeneID" id="28767629"/>
<accession>A0A177CFG5</accession>
<feature type="compositionally biased region" description="Acidic residues" evidence="1">
    <location>
        <begin position="471"/>
        <end position="484"/>
    </location>
</feature>
<evidence type="ECO:0000313" key="3">
    <source>
        <dbReference type="Proteomes" id="UP000077069"/>
    </source>
</evidence>
<evidence type="ECO:0000256" key="1">
    <source>
        <dbReference type="SAM" id="MobiDB-lite"/>
    </source>
</evidence>
<feature type="compositionally biased region" description="Polar residues" evidence="1">
    <location>
        <begin position="619"/>
        <end position="629"/>
    </location>
</feature>
<dbReference type="OrthoDB" id="3800814at2759"/>
<protein>
    <submittedName>
        <fullName evidence="2">Uncharacterized protein</fullName>
    </submittedName>
</protein>
<feature type="compositionally biased region" description="Polar residues" evidence="1">
    <location>
        <begin position="524"/>
        <end position="533"/>
    </location>
</feature>
<proteinExistence type="predicted"/>
<dbReference type="RefSeq" id="XP_018036057.1">
    <property type="nucleotide sequence ID" value="XM_018184143.1"/>
</dbReference>
<keyword evidence="3" id="KW-1185">Reference proteome</keyword>
<feature type="region of interest" description="Disordered" evidence="1">
    <location>
        <begin position="342"/>
        <end position="638"/>
    </location>
</feature>
<gene>
    <name evidence="2" type="ORF">CC84DRAFT_1244133</name>
</gene>
<dbReference type="EMBL" id="KV441552">
    <property type="protein sequence ID" value="OAG05692.1"/>
    <property type="molecule type" value="Genomic_DNA"/>
</dbReference>
<organism evidence="2 3">
    <name type="scientific">Paraphaeosphaeria sporulosa</name>
    <dbReference type="NCBI Taxonomy" id="1460663"/>
    <lineage>
        <taxon>Eukaryota</taxon>
        <taxon>Fungi</taxon>
        <taxon>Dikarya</taxon>
        <taxon>Ascomycota</taxon>
        <taxon>Pezizomycotina</taxon>
        <taxon>Dothideomycetes</taxon>
        <taxon>Pleosporomycetidae</taxon>
        <taxon>Pleosporales</taxon>
        <taxon>Massarineae</taxon>
        <taxon>Didymosphaeriaceae</taxon>
        <taxon>Paraphaeosphaeria</taxon>
    </lineage>
</organism>
<reference evidence="2 3" key="1">
    <citation type="submission" date="2016-05" db="EMBL/GenBank/DDBJ databases">
        <title>Comparative analysis of secretome profiles of manganese(II)-oxidizing ascomycete fungi.</title>
        <authorList>
            <consortium name="DOE Joint Genome Institute"/>
            <person name="Zeiner C.A."/>
            <person name="Purvine S.O."/>
            <person name="Zink E.M."/>
            <person name="Wu S."/>
            <person name="Pasa-Tolic L."/>
            <person name="Chaput D.L."/>
            <person name="Haridas S."/>
            <person name="Grigoriev I.V."/>
            <person name="Santelli C.M."/>
            <person name="Hansel C.M."/>
        </authorList>
    </citation>
    <scope>NUCLEOTIDE SEQUENCE [LARGE SCALE GENOMIC DNA]</scope>
    <source>
        <strain evidence="2 3">AP3s5-JAC2a</strain>
    </source>
</reference>
<dbReference type="Proteomes" id="UP000077069">
    <property type="component" value="Unassembled WGS sequence"/>
</dbReference>
<dbReference type="InParanoid" id="A0A177CFG5"/>
<sequence length="662" mass="73713">MSIESNGYMFSSDVGERISKNTHARGTMNFDLQVGRRAAVEVASDAEIERQWWAHEAEKRTEAERPTQGARLYDIVDLVKEIKYDGVEEITEAQKQEMVEIQLAKLDRKFYIDPGRLAMINGGSYRPGRDGPLSVPYASEIDVQAFLVAAMEAGRQKAERAREDAARKQAIRDCAACFKQRRRNDRRPCEQHHNRNMHDNVMTSVALCPHTDMRLFWFADDPANKKDTWLLDVSEVHSQDLDAHAACKIMPVENALEELVGLLKKSMEHKNLRAPNLSRVAWQLPAVWDLLNKDEKTGVVEVTHESPTDLPPPEYNPYDAGSIAPLTGQYTGVHRMVRPKIELSKTDQRKLKVRNARREKRVMGTRRKGTRVVGSDYEDDSSDEDTESDTETKLPVKKAPTKKAISTETKTVEPENRYALSKSTAKPKKHVEAPTPTEKATKQATKAKTTTKNAAPKTPAAEKQANLSEEIICDSDEGLSDDDTFTSIPKPPPKSQSTKRKVEESEVSSSHEDIQEPAAKTRRATPTNEVVQQPTPETEVASPESSEPETPSSVKFEVQPSSPKKRKASKSFASAAAMKRKTSIVEEESESEVLTVEIAEFQQPTPSTTSSDTLAAGTRSRSSTPSLITDSDEDVVKSSGCRGFSQWVKVEDEVDYGSSGEE</sequence>
<name>A0A177CFG5_9PLEO</name>
<feature type="compositionally biased region" description="Low complexity" evidence="1">
    <location>
        <begin position="592"/>
        <end position="611"/>
    </location>
</feature>
<feature type="compositionally biased region" description="Low complexity" evidence="1">
    <location>
        <begin position="433"/>
        <end position="463"/>
    </location>
</feature>
<feature type="compositionally biased region" description="Low complexity" evidence="1">
    <location>
        <begin position="534"/>
        <end position="553"/>
    </location>
</feature>